<dbReference type="EMBL" id="AE006470">
    <property type="protein sequence ID" value="AAM73221.1"/>
    <property type="molecule type" value="Genomic_DNA"/>
</dbReference>
<feature type="compositionally biased region" description="Basic and acidic residues" evidence="1">
    <location>
        <begin position="1"/>
        <end position="14"/>
    </location>
</feature>
<sequence>MDRHPEIVTRERVNKTKKSGPMMNSGRSFFMKSGQS</sequence>
<keyword evidence="3" id="KW-1185">Reference proteome</keyword>
<dbReference type="KEGG" id="cte:CT2003"/>
<proteinExistence type="predicted"/>
<evidence type="ECO:0000256" key="1">
    <source>
        <dbReference type="SAM" id="MobiDB-lite"/>
    </source>
</evidence>
<reference evidence="2 3" key="1">
    <citation type="journal article" date="2002" name="Proc. Natl. Acad. Sci. U.S.A.">
        <title>The complete genome sequence of Chlorobium tepidum TLS, a photosynthetic, anaerobic, green-sulfur bacterium.</title>
        <authorList>
            <person name="Eisen J.A."/>
            <person name="Nelson K.E."/>
            <person name="Paulsen I.T."/>
            <person name="Heidelberg J.F."/>
            <person name="Wu M."/>
            <person name="Dodson R.J."/>
            <person name="Deboy R."/>
            <person name="Gwinn M.L."/>
            <person name="Nelson W.C."/>
            <person name="Haft D.H."/>
            <person name="Hickey E.K."/>
            <person name="Peterson J.D."/>
            <person name="Durkin A.S."/>
            <person name="Kolonay J.L."/>
            <person name="Yang F."/>
            <person name="Holt I."/>
            <person name="Umayam L.A."/>
            <person name="Mason T."/>
            <person name="Brenner M."/>
            <person name="Shea T.P."/>
            <person name="Parksey D."/>
            <person name="Nierman W.C."/>
            <person name="Feldblyum T.V."/>
            <person name="Hansen C.L."/>
            <person name="Craven M.B."/>
            <person name="Radune D."/>
            <person name="Vamathevan J."/>
            <person name="Khouri H."/>
            <person name="White O."/>
            <person name="Gruber T.M."/>
            <person name="Ketchum K.A."/>
            <person name="Venter J.C."/>
            <person name="Tettelin H."/>
            <person name="Bryant D.A."/>
            <person name="Fraser C.M."/>
        </authorList>
    </citation>
    <scope>NUCLEOTIDE SEQUENCE [LARGE SCALE GENOMIC DNA]</scope>
    <source>
        <strain evidence="3">ATCC 49652 / DSM 12025 / NBRC 103806 / TLS</strain>
    </source>
</reference>
<protein>
    <submittedName>
        <fullName evidence="2">Uncharacterized protein</fullName>
    </submittedName>
</protein>
<accession>Q8KAZ5</accession>
<feature type="region of interest" description="Disordered" evidence="1">
    <location>
        <begin position="1"/>
        <end position="36"/>
    </location>
</feature>
<evidence type="ECO:0000313" key="3">
    <source>
        <dbReference type="Proteomes" id="UP000001007"/>
    </source>
</evidence>
<dbReference type="EnsemblBacteria" id="AAM73221">
    <property type="protein sequence ID" value="AAM73221"/>
    <property type="gene ID" value="CT2003"/>
</dbReference>
<evidence type="ECO:0000313" key="2">
    <source>
        <dbReference type="EMBL" id="AAM73221.1"/>
    </source>
</evidence>
<organism evidence="2 3">
    <name type="scientific">Chlorobaculum tepidum (strain ATCC 49652 / DSM 12025 / NBRC 103806 / TLS)</name>
    <name type="common">Chlorobium tepidum</name>
    <dbReference type="NCBI Taxonomy" id="194439"/>
    <lineage>
        <taxon>Bacteria</taxon>
        <taxon>Pseudomonadati</taxon>
        <taxon>Chlorobiota</taxon>
        <taxon>Chlorobiia</taxon>
        <taxon>Chlorobiales</taxon>
        <taxon>Chlorobiaceae</taxon>
        <taxon>Chlorobaculum</taxon>
    </lineage>
</organism>
<gene>
    <name evidence="2" type="ordered locus">CT2003</name>
</gene>
<name>Q8KAZ5_CHLTE</name>
<dbReference type="Proteomes" id="UP000001007">
    <property type="component" value="Chromosome"/>
</dbReference>
<dbReference type="AlphaFoldDB" id="Q8KAZ5"/>
<dbReference type="HOGENOM" id="CLU_3355304_0_0_10"/>